<evidence type="ECO:0000313" key="4">
    <source>
        <dbReference type="EMBL" id="OGI67733.1"/>
    </source>
</evidence>
<feature type="compositionally biased region" description="Basic and acidic residues" evidence="1">
    <location>
        <begin position="151"/>
        <end position="163"/>
    </location>
</feature>
<feature type="domain" description="Putative metallopeptidase" evidence="3">
    <location>
        <begin position="7"/>
        <end position="288"/>
    </location>
</feature>
<evidence type="ECO:0000259" key="3">
    <source>
        <dbReference type="Pfam" id="PF13203"/>
    </source>
</evidence>
<name>A0A1F6VDI6_9PROT</name>
<dbReference type="InterPro" id="IPR025154">
    <property type="entry name" value="Put_metallopeptidase_dom"/>
</dbReference>
<dbReference type="Pfam" id="PF09967">
    <property type="entry name" value="DUF2201"/>
    <property type="match status" value="1"/>
</dbReference>
<proteinExistence type="predicted"/>
<dbReference type="Pfam" id="PF13203">
    <property type="entry name" value="DUF2201_N"/>
    <property type="match status" value="1"/>
</dbReference>
<dbReference type="AlphaFoldDB" id="A0A1F6VDI6"/>
<feature type="region of interest" description="Disordered" evidence="1">
    <location>
        <begin position="151"/>
        <end position="213"/>
    </location>
</feature>
<comment type="caution">
    <text evidence="4">The sequence shown here is derived from an EMBL/GenBank/DDBJ whole genome shotgun (WGS) entry which is preliminary data.</text>
</comment>
<reference evidence="4 5" key="1">
    <citation type="journal article" date="2016" name="Nat. Commun.">
        <title>Thousands of microbial genomes shed light on interconnected biogeochemical processes in an aquifer system.</title>
        <authorList>
            <person name="Anantharaman K."/>
            <person name="Brown C.T."/>
            <person name="Hug L.A."/>
            <person name="Sharon I."/>
            <person name="Castelle C.J."/>
            <person name="Probst A.J."/>
            <person name="Thomas B.C."/>
            <person name="Singh A."/>
            <person name="Wilkins M.J."/>
            <person name="Karaoz U."/>
            <person name="Brodie E.L."/>
            <person name="Williams K.H."/>
            <person name="Hubbard S.S."/>
            <person name="Banfield J.F."/>
        </authorList>
    </citation>
    <scope>NUCLEOTIDE SEQUENCE [LARGE SCALE GENOMIC DNA]</scope>
</reference>
<sequence length="422" mass="46719">MDRDDIERKLSAARTQLIIEKPFFGVLILHLPLAAAESTWCKTIATDAQRIYYNPQYIDRLSLDQTKFLLAHEALHCALLHFHRREHRVKRRWDIACDLAVNSILVADGLVPPPEALIEKACAGMAAEEIYPTIKDDHIGDTIDQHIYDEDRAPDMARGEGARGGRAPAPAPPSAQPPSDQPAAPDENRGNAPESARGHRGAEAAPPPLPAGSAREHLATQWQLRLAAAAQQALRAGKLPESIARLIDDLLQPQLPWRMLLARYMTSVARTDYSFTRPSRREGAAILPGLRATYVDIVIVVDTSGSIAPPDLHEFLAEIDAIKGQLNARITLHACDAELAPDGPWIYEPWDELRLPNKLTGGGGTRFTPAFAWARRLDRAPDLLIYFTDADGEFPARAPDFPVLWLVKGKHQVPWGERVQLN</sequence>
<dbReference type="InterPro" id="IPR036465">
    <property type="entry name" value="vWFA_dom_sf"/>
</dbReference>
<dbReference type="PANTHER" id="PTHR38730:SF1">
    <property type="entry name" value="SLL7028 PROTEIN"/>
    <property type="match status" value="1"/>
</dbReference>
<evidence type="ECO:0000313" key="5">
    <source>
        <dbReference type="Proteomes" id="UP000179076"/>
    </source>
</evidence>
<evidence type="ECO:0008006" key="6">
    <source>
        <dbReference type="Google" id="ProtNLM"/>
    </source>
</evidence>
<evidence type="ECO:0000256" key="1">
    <source>
        <dbReference type="SAM" id="MobiDB-lite"/>
    </source>
</evidence>
<feature type="compositionally biased region" description="Pro residues" evidence="1">
    <location>
        <begin position="169"/>
        <end position="180"/>
    </location>
</feature>
<dbReference type="SUPFAM" id="SSF53300">
    <property type="entry name" value="vWA-like"/>
    <property type="match status" value="1"/>
</dbReference>
<dbReference type="PANTHER" id="PTHR38730">
    <property type="entry name" value="SLL7028 PROTEIN"/>
    <property type="match status" value="1"/>
</dbReference>
<organism evidence="4 5">
    <name type="scientific">Candidatus Muproteobacteria bacterium RBG_16_60_9</name>
    <dbReference type="NCBI Taxonomy" id="1817755"/>
    <lineage>
        <taxon>Bacteria</taxon>
        <taxon>Pseudomonadati</taxon>
        <taxon>Pseudomonadota</taxon>
        <taxon>Candidatus Muproteobacteria</taxon>
    </lineage>
</organism>
<protein>
    <recommendedName>
        <fullName evidence="6">Metallopeptidase domain-containing protein</fullName>
    </recommendedName>
</protein>
<dbReference type="Proteomes" id="UP000179076">
    <property type="component" value="Unassembled WGS sequence"/>
</dbReference>
<feature type="domain" description="VWA-like" evidence="2">
    <location>
        <begin position="297"/>
        <end position="421"/>
    </location>
</feature>
<gene>
    <name evidence="4" type="ORF">A2W18_15305</name>
</gene>
<accession>A0A1F6VDI6</accession>
<dbReference type="InterPro" id="IPR018698">
    <property type="entry name" value="VWA-like_dom"/>
</dbReference>
<dbReference type="EMBL" id="MFSP01000048">
    <property type="protein sequence ID" value="OGI67733.1"/>
    <property type="molecule type" value="Genomic_DNA"/>
</dbReference>
<evidence type="ECO:0000259" key="2">
    <source>
        <dbReference type="Pfam" id="PF09967"/>
    </source>
</evidence>